<dbReference type="PIRSF" id="PIRSF005499">
    <property type="entry name" value="PNPase"/>
    <property type="match status" value="1"/>
</dbReference>
<keyword evidence="6 9" id="KW-0479">Metal-binding</keyword>
<dbReference type="FunFam" id="3.30.1370.10:FF:000001">
    <property type="entry name" value="Polyribonucleotide nucleotidyltransferase"/>
    <property type="match status" value="1"/>
</dbReference>
<comment type="cofactor">
    <cofactor evidence="9">
        <name>Mg(2+)</name>
        <dbReference type="ChEBI" id="CHEBI:18420"/>
    </cofactor>
</comment>
<accession>A0A1F4TJP9</accession>
<evidence type="ECO:0000256" key="6">
    <source>
        <dbReference type="ARBA" id="ARBA00022723"/>
    </source>
</evidence>
<evidence type="ECO:0000313" key="13">
    <source>
        <dbReference type="Proteomes" id="UP000177309"/>
    </source>
</evidence>
<dbReference type="InterPro" id="IPR012340">
    <property type="entry name" value="NA-bd_OB-fold"/>
</dbReference>
<dbReference type="InterPro" id="IPR001247">
    <property type="entry name" value="ExoRNase_PH_dom1"/>
</dbReference>
<dbReference type="AlphaFoldDB" id="A0A1F4TJP9"/>
<dbReference type="InterPro" id="IPR004087">
    <property type="entry name" value="KH_dom"/>
</dbReference>
<comment type="function">
    <text evidence="9">Involved in mRNA degradation. Catalyzes the phosphorolysis of single-stranded polyribonucleotides processively in the 3'- to 5'-direction.</text>
</comment>
<feature type="coiled-coil region" evidence="10">
    <location>
        <begin position="280"/>
        <end position="308"/>
    </location>
</feature>
<dbReference type="Gene3D" id="3.30.230.70">
    <property type="entry name" value="GHMP Kinase, N-terminal domain"/>
    <property type="match status" value="2"/>
</dbReference>
<feature type="binding site" evidence="9">
    <location>
        <position position="488"/>
    </location>
    <ligand>
        <name>Mg(2+)</name>
        <dbReference type="ChEBI" id="CHEBI:18420"/>
    </ligand>
</feature>
<dbReference type="Pfam" id="PF03725">
    <property type="entry name" value="RNase_PH_C"/>
    <property type="match status" value="1"/>
</dbReference>
<dbReference type="CDD" id="cd02393">
    <property type="entry name" value="KH-I_PNPase"/>
    <property type="match status" value="1"/>
</dbReference>
<protein>
    <recommendedName>
        <fullName evidence="9">Polyribonucleotide nucleotidyltransferase</fullName>
        <ecNumber evidence="9">2.7.7.8</ecNumber>
    </recommendedName>
    <alternativeName>
        <fullName evidence="9">Polynucleotide phosphorylase</fullName>
        <shortName evidence="9">PNPase</shortName>
    </alternativeName>
</protein>
<dbReference type="InterPro" id="IPR004088">
    <property type="entry name" value="KH_dom_type_1"/>
</dbReference>
<evidence type="ECO:0000256" key="8">
    <source>
        <dbReference type="ARBA" id="ARBA00022884"/>
    </source>
</evidence>
<comment type="similarity">
    <text evidence="2 9">Belongs to the polyribonucleotide nucleotidyltransferase family.</text>
</comment>
<dbReference type="SUPFAM" id="SSF55666">
    <property type="entry name" value="Ribonuclease PH domain 2-like"/>
    <property type="match status" value="2"/>
</dbReference>
<dbReference type="FunFam" id="3.30.230.70:FF:000001">
    <property type="entry name" value="Polyribonucleotide nucleotidyltransferase"/>
    <property type="match status" value="1"/>
</dbReference>
<evidence type="ECO:0000256" key="7">
    <source>
        <dbReference type="ARBA" id="ARBA00022842"/>
    </source>
</evidence>
<dbReference type="FunFam" id="3.30.230.70:FF:000002">
    <property type="entry name" value="Polyribonucleotide nucleotidyltransferase"/>
    <property type="match status" value="1"/>
</dbReference>
<dbReference type="Pfam" id="PF00013">
    <property type="entry name" value="KH_1"/>
    <property type="match status" value="1"/>
</dbReference>
<dbReference type="SUPFAM" id="SSF54211">
    <property type="entry name" value="Ribosomal protein S5 domain 2-like"/>
    <property type="match status" value="2"/>
</dbReference>
<dbReference type="Pfam" id="PF00575">
    <property type="entry name" value="S1"/>
    <property type="match status" value="1"/>
</dbReference>
<dbReference type="InterPro" id="IPR015847">
    <property type="entry name" value="ExoRNase_PH_dom2"/>
</dbReference>
<evidence type="ECO:0000256" key="4">
    <source>
        <dbReference type="ARBA" id="ARBA00022679"/>
    </source>
</evidence>
<dbReference type="EMBL" id="MEUI01000046">
    <property type="protein sequence ID" value="OGC32750.1"/>
    <property type="molecule type" value="Genomic_DNA"/>
</dbReference>
<dbReference type="Pfam" id="PF01138">
    <property type="entry name" value="RNase_PH"/>
    <property type="match status" value="2"/>
</dbReference>
<feature type="binding site" evidence="9">
    <location>
        <position position="494"/>
    </location>
    <ligand>
        <name>Mg(2+)</name>
        <dbReference type="ChEBI" id="CHEBI:18420"/>
    </ligand>
</feature>
<dbReference type="InterPro" id="IPR036345">
    <property type="entry name" value="ExoRNase_PH_dom2_sf"/>
</dbReference>
<comment type="subcellular location">
    <subcellularLocation>
        <location evidence="1 9">Cytoplasm</location>
    </subcellularLocation>
</comment>
<reference evidence="12 13" key="1">
    <citation type="journal article" date="2016" name="Nat. Commun.">
        <title>Thousands of microbial genomes shed light on interconnected biogeochemical processes in an aquifer system.</title>
        <authorList>
            <person name="Anantharaman K."/>
            <person name="Brown C.T."/>
            <person name="Hug L.A."/>
            <person name="Sharon I."/>
            <person name="Castelle C.J."/>
            <person name="Probst A.J."/>
            <person name="Thomas B.C."/>
            <person name="Singh A."/>
            <person name="Wilkins M.J."/>
            <person name="Karaoz U."/>
            <person name="Brodie E.L."/>
            <person name="Williams K.H."/>
            <person name="Hubbard S.S."/>
            <person name="Banfield J.F."/>
        </authorList>
    </citation>
    <scope>NUCLEOTIDE SEQUENCE [LARGE SCALE GENOMIC DNA]</scope>
</reference>
<keyword evidence="7 9" id="KW-0460">Magnesium</keyword>
<dbReference type="HAMAP" id="MF_01595">
    <property type="entry name" value="PNPase"/>
    <property type="match status" value="1"/>
</dbReference>
<dbReference type="PROSITE" id="PS50084">
    <property type="entry name" value="KH_TYPE_1"/>
    <property type="match status" value="1"/>
</dbReference>
<comment type="catalytic activity">
    <reaction evidence="9">
        <text>RNA(n+1) + phosphate = RNA(n) + a ribonucleoside 5'-diphosphate</text>
        <dbReference type="Rhea" id="RHEA:22096"/>
        <dbReference type="Rhea" id="RHEA-COMP:14527"/>
        <dbReference type="Rhea" id="RHEA-COMP:17342"/>
        <dbReference type="ChEBI" id="CHEBI:43474"/>
        <dbReference type="ChEBI" id="CHEBI:57930"/>
        <dbReference type="ChEBI" id="CHEBI:140395"/>
        <dbReference type="EC" id="2.7.7.8"/>
    </reaction>
</comment>
<dbReference type="CDD" id="cd04472">
    <property type="entry name" value="S1_PNPase"/>
    <property type="match status" value="1"/>
</dbReference>
<dbReference type="InterPro" id="IPR036612">
    <property type="entry name" value="KH_dom_type_1_sf"/>
</dbReference>
<evidence type="ECO:0000256" key="3">
    <source>
        <dbReference type="ARBA" id="ARBA00022490"/>
    </source>
</evidence>
<dbReference type="SUPFAM" id="SSF50249">
    <property type="entry name" value="Nucleic acid-binding proteins"/>
    <property type="match status" value="1"/>
</dbReference>
<evidence type="ECO:0000256" key="10">
    <source>
        <dbReference type="SAM" id="Coils"/>
    </source>
</evidence>
<dbReference type="FunFam" id="2.40.50.140:FF:000023">
    <property type="entry name" value="Polyribonucleotide nucleotidyltransferase"/>
    <property type="match status" value="1"/>
</dbReference>
<dbReference type="SUPFAM" id="SSF54791">
    <property type="entry name" value="Eukaryotic type KH-domain (KH-domain type I)"/>
    <property type="match status" value="1"/>
</dbReference>
<dbReference type="Proteomes" id="UP000177309">
    <property type="component" value="Unassembled WGS sequence"/>
</dbReference>
<proteinExistence type="inferred from homology"/>
<evidence type="ECO:0000256" key="1">
    <source>
        <dbReference type="ARBA" id="ARBA00004496"/>
    </source>
</evidence>
<evidence type="ECO:0000256" key="2">
    <source>
        <dbReference type="ARBA" id="ARBA00007404"/>
    </source>
</evidence>
<feature type="coiled-coil region" evidence="10">
    <location>
        <begin position="200"/>
        <end position="227"/>
    </location>
</feature>
<evidence type="ECO:0000256" key="9">
    <source>
        <dbReference type="HAMAP-Rule" id="MF_01595"/>
    </source>
</evidence>
<dbReference type="GO" id="GO:0006402">
    <property type="term" value="P:mRNA catabolic process"/>
    <property type="evidence" value="ECO:0007669"/>
    <property type="project" value="UniProtKB-UniRule"/>
</dbReference>
<keyword evidence="10" id="KW-0175">Coiled coil</keyword>
<dbReference type="SMART" id="SM00322">
    <property type="entry name" value="KH"/>
    <property type="match status" value="1"/>
</dbReference>
<dbReference type="GO" id="GO:0004654">
    <property type="term" value="F:polyribonucleotide nucleotidyltransferase activity"/>
    <property type="evidence" value="ECO:0007669"/>
    <property type="project" value="UniProtKB-UniRule"/>
</dbReference>
<evidence type="ECO:0000313" key="12">
    <source>
        <dbReference type="EMBL" id="OGC32750.1"/>
    </source>
</evidence>
<dbReference type="EC" id="2.7.7.8" evidence="9"/>
<dbReference type="GO" id="GO:0000175">
    <property type="term" value="F:3'-5'-RNA exonuclease activity"/>
    <property type="evidence" value="ECO:0007669"/>
    <property type="project" value="TreeGrafter"/>
</dbReference>
<dbReference type="CDD" id="cd11363">
    <property type="entry name" value="RNase_PH_PNPase_1"/>
    <property type="match status" value="1"/>
</dbReference>
<organism evidence="12 13">
    <name type="scientific">candidate division WOR-1 bacterium RIFOXYC2_FULL_41_25</name>
    <dbReference type="NCBI Taxonomy" id="1802586"/>
    <lineage>
        <taxon>Bacteria</taxon>
        <taxon>Bacillati</taxon>
        <taxon>Saganbacteria</taxon>
    </lineage>
</organism>
<dbReference type="Gene3D" id="3.30.1370.10">
    <property type="entry name" value="K Homology domain, type 1"/>
    <property type="match status" value="1"/>
</dbReference>
<evidence type="ECO:0000259" key="11">
    <source>
        <dbReference type="PROSITE" id="PS50126"/>
    </source>
</evidence>
<name>A0A1F4TJP9_UNCSA</name>
<dbReference type="InterPro" id="IPR020568">
    <property type="entry name" value="Ribosomal_Su5_D2-typ_SF"/>
</dbReference>
<keyword evidence="5 9" id="KW-0548">Nucleotidyltransferase</keyword>
<dbReference type="CDD" id="cd11364">
    <property type="entry name" value="RNase_PH_PNPase_2"/>
    <property type="match status" value="1"/>
</dbReference>
<dbReference type="GO" id="GO:0003723">
    <property type="term" value="F:RNA binding"/>
    <property type="evidence" value="ECO:0007669"/>
    <property type="project" value="UniProtKB-UniRule"/>
</dbReference>
<gene>
    <name evidence="9" type="primary">pnp</name>
    <name evidence="12" type="ORF">A2462_03855</name>
</gene>
<keyword evidence="4 9" id="KW-0808">Transferase</keyword>
<dbReference type="InterPro" id="IPR012162">
    <property type="entry name" value="PNPase"/>
</dbReference>
<keyword evidence="3 9" id="KW-0963">Cytoplasm</keyword>
<evidence type="ECO:0000256" key="5">
    <source>
        <dbReference type="ARBA" id="ARBA00022695"/>
    </source>
</evidence>
<dbReference type="PROSITE" id="PS50126">
    <property type="entry name" value="S1"/>
    <property type="match status" value="1"/>
</dbReference>
<dbReference type="InterPro" id="IPR003029">
    <property type="entry name" value="S1_domain"/>
</dbReference>
<dbReference type="SMART" id="SM00316">
    <property type="entry name" value="S1"/>
    <property type="match status" value="1"/>
</dbReference>
<comment type="caution">
    <text evidence="12">The sequence shown here is derived from an EMBL/GenBank/DDBJ whole genome shotgun (WGS) entry which is preliminary data.</text>
</comment>
<dbReference type="GO" id="GO:0000287">
    <property type="term" value="F:magnesium ion binding"/>
    <property type="evidence" value="ECO:0007669"/>
    <property type="project" value="UniProtKB-UniRule"/>
</dbReference>
<dbReference type="GO" id="GO:0005829">
    <property type="term" value="C:cytosol"/>
    <property type="evidence" value="ECO:0007669"/>
    <property type="project" value="TreeGrafter"/>
</dbReference>
<dbReference type="PANTHER" id="PTHR11252:SF0">
    <property type="entry name" value="POLYRIBONUCLEOTIDE NUCLEOTIDYLTRANSFERASE 1, MITOCHONDRIAL"/>
    <property type="match status" value="1"/>
</dbReference>
<keyword evidence="8 9" id="KW-0694">RNA-binding</keyword>
<dbReference type="NCBIfam" id="NF008805">
    <property type="entry name" value="PRK11824.1"/>
    <property type="match status" value="1"/>
</dbReference>
<dbReference type="InterPro" id="IPR027408">
    <property type="entry name" value="PNPase/RNase_PH_dom_sf"/>
</dbReference>
<dbReference type="Gene3D" id="2.40.50.140">
    <property type="entry name" value="Nucleic acid-binding proteins"/>
    <property type="match status" value="1"/>
</dbReference>
<dbReference type="PANTHER" id="PTHR11252">
    <property type="entry name" value="POLYRIBONUCLEOTIDE NUCLEOTIDYLTRANSFERASE"/>
    <property type="match status" value="1"/>
</dbReference>
<dbReference type="NCBIfam" id="TIGR03591">
    <property type="entry name" value="polynuc_phos"/>
    <property type="match status" value="1"/>
</dbReference>
<sequence>MIKKFELDLGDGKTLSFETGKLAKEASGSVVVRLGDTVVIAATVASQTPREGIDFFPLLVDYEEKFYAAGKIPGGFFKREGKPSENAVLTSRKIDRPIRPLFPEGFRNDVQIAITPLAVDHENMPDILALNGASAALAISDIPFNGPLGAVRVAKVDGKIIINPTAQELEASVMDVVVAGTKDKIMMIEAGAKQVSEAEVLEAIEEAHKAIKKLVKLQEEMAKAVGKKKREIAIYAPAKEIVELVKKSSAKVKEVIIGKDKAAQKEALSVLADEILKNIKAETADQLKQQKKDVKTALEDEQKRLIREMMFKDGKRLDGRKLDELREIKAEVSALPRVHGSGLFSRGQTQVMTIATLGSLGEEQRIDALNVEEVTKSYMHHYNFPAYSVGEVRPNRGPGRREIGHGSLAEKALMPVLPEESKFPYTIRLVSEVMGSNGSTSMASTCGSTLALMDAGVPIEAPVAGISIGLISEGDKYVTLADIQGIEDHFGDMDFKVAGTEKGITAIQVDIKIDGLSLEIVKQALAEARTNRLKILDVMKKAIAAPRQELSEFAPRVITMNINPEKIGLVIGPGGKMIKKIVEETGAKIDIEDDGVVLITAIDAEGGKKAQRMIEQLTYEPKVGEVFLGKVVRIMNFGAFIEIIPGKDGLCHISQISDKRIAKVEDAIDIGDEVVVKLVEVDDVGRLNLSMKAVSEEEKKKFSK</sequence>
<feature type="domain" description="S1 motif" evidence="11">
    <location>
        <begin position="624"/>
        <end position="692"/>
    </location>
</feature>